<proteinExistence type="predicted"/>
<evidence type="ECO:0000313" key="2">
    <source>
        <dbReference type="Proteomes" id="UP000324748"/>
    </source>
</evidence>
<evidence type="ECO:0000313" key="1">
    <source>
        <dbReference type="EMBL" id="KAA1110927.1"/>
    </source>
</evidence>
<sequence>MADKNSRPPNHPVSAKHLAYVTESSSANLPSGQQYGTFTAPGYISCNPAAPTDYEVILSANTSAAFALETGFIYSLTGKLMVITPDSPPIFTYFPETMIRVCKVEHFIGEMTNKTSVDVISTAISVERETSDNNGLLENNLMVTLRHHDWDPEVS</sequence>
<dbReference type="OrthoDB" id="2510268at2759"/>
<dbReference type="AlphaFoldDB" id="A0A5B0QCH8"/>
<dbReference type="Proteomes" id="UP000324748">
    <property type="component" value="Unassembled WGS sequence"/>
</dbReference>
<name>A0A5B0QCH8_PUCGR</name>
<gene>
    <name evidence="1" type="ORF">PGT21_034404</name>
</gene>
<accession>A0A5B0QCH8</accession>
<dbReference type="EMBL" id="VSWC01000027">
    <property type="protein sequence ID" value="KAA1110927.1"/>
    <property type="molecule type" value="Genomic_DNA"/>
</dbReference>
<keyword evidence="2" id="KW-1185">Reference proteome</keyword>
<organism evidence="1 2">
    <name type="scientific">Puccinia graminis f. sp. tritici</name>
    <dbReference type="NCBI Taxonomy" id="56615"/>
    <lineage>
        <taxon>Eukaryota</taxon>
        <taxon>Fungi</taxon>
        <taxon>Dikarya</taxon>
        <taxon>Basidiomycota</taxon>
        <taxon>Pucciniomycotina</taxon>
        <taxon>Pucciniomycetes</taxon>
        <taxon>Pucciniales</taxon>
        <taxon>Pucciniaceae</taxon>
        <taxon>Puccinia</taxon>
    </lineage>
</organism>
<comment type="caution">
    <text evidence="1">The sequence shown here is derived from an EMBL/GenBank/DDBJ whole genome shotgun (WGS) entry which is preliminary data.</text>
</comment>
<protein>
    <submittedName>
        <fullName evidence="1">Uncharacterized protein</fullName>
    </submittedName>
</protein>
<reference evidence="1 2" key="1">
    <citation type="submission" date="2019-05" db="EMBL/GenBank/DDBJ databases">
        <title>Emergence of the Ug99 lineage of the wheat stem rust pathogen through somatic hybridization.</title>
        <authorList>
            <person name="Li F."/>
            <person name="Upadhyaya N.M."/>
            <person name="Sperschneider J."/>
            <person name="Matny O."/>
            <person name="Nguyen-Phuc H."/>
            <person name="Mago R."/>
            <person name="Raley C."/>
            <person name="Miller M.E."/>
            <person name="Silverstein K.A.T."/>
            <person name="Henningsen E."/>
            <person name="Hirsch C.D."/>
            <person name="Visser B."/>
            <person name="Pretorius Z.A."/>
            <person name="Steffenson B.J."/>
            <person name="Schwessinger B."/>
            <person name="Dodds P.N."/>
            <person name="Figueroa M."/>
        </authorList>
    </citation>
    <scope>NUCLEOTIDE SEQUENCE [LARGE SCALE GENOMIC DNA]</scope>
    <source>
        <strain evidence="1">21-0</strain>
    </source>
</reference>